<dbReference type="EMBL" id="CAJVQA010031143">
    <property type="protein sequence ID" value="CAG8800771.1"/>
    <property type="molecule type" value="Genomic_DNA"/>
</dbReference>
<keyword evidence="1" id="KW-0175">Coiled coil</keyword>
<gene>
    <name evidence="3" type="ORF">CPELLU_LOCUS17699</name>
</gene>
<reference evidence="3" key="1">
    <citation type="submission" date="2021-06" db="EMBL/GenBank/DDBJ databases">
        <authorList>
            <person name="Kallberg Y."/>
            <person name="Tangrot J."/>
            <person name="Rosling A."/>
        </authorList>
    </citation>
    <scope>NUCLEOTIDE SEQUENCE</scope>
    <source>
        <strain evidence="3">FL966</strain>
    </source>
</reference>
<evidence type="ECO:0000313" key="4">
    <source>
        <dbReference type="Proteomes" id="UP000789759"/>
    </source>
</evidence>
<evidence type="ECO:0000256" key="1">
    <source>
        <dbReference type="SAM" id="Coils"/>
    </source>
</evidence>
<name>A0A9N9P9Y6_9GLOM</name>
<keyword evidence="4" id="KW-1185">Reference proteome</keyword>
<protein>
    <submittedName>
        <fullName evidence="3">13602_t:CDS:1</fullName>
    </submittedName>
</protein>
<dbReference type="OrthoDB" id="2493914at2759"/>
<feature type="transmembrane region" description="Helical" evidence="2">
    <location>
        <begin position="109"/>
        <end position="127"/>
    </location>
</feature>
<feature type="coiled-coil region" evidence="1">
    <location>
        <begin position="183"/>
        <end position="210"/>
    </location>
</feature>
<evidence type="ECO:0000256" key="2">
    <source>
        <dbReference type="SAM" id="Phobius"/>
    </source>
</evidence>
<accession>A0A9N9P9Y6</accession>
<keyword evidence="2" id="KW-0812">Transmembrane</keyword>
<organism evidence="3 4">
    <name type="scientific">Cetraspora pellucida</name>
    <dbReference type="NCBI Taxonomy" id="1433469"/>
    <lineage>
        <taxon>Eukaryota</taxon>
        <taxon>Fungi</taxon>
        <taxon>Fungi incertae sedis</taxon>
        <taxon>Mucoromycota</taxon>
        <taxon>Glomeromycotina</taxon>
        <taxon>Glomeromycetes</taxon>
        <taxon>Diversisporales</taxon>
        <taxon>Gigasporaceae</taxon>
        <taxon>Cetraspora</taxon>
    </lineage>
</organism>
<keyword evidence="2" id="KW-1133">Transmembrane helix</keyword>
<evidence type="ECO:0000313" key="3">
    <source>
        <dbReference type="EMBL" id="CAG8800771.1"/>
    </source>
</evidence>
<feature type="non-terminal residue" evidence="3">
    <location>
        <position position="244"/>
    </location>
</feature>
<keyword evidence="2" id="KW-0472">Membrane</keyword>
<dbReference type="Proteomes" id="UP000789759">
    <property type="component" value="Unassembled WGS sequence"/>
</dbReference>
<proteinExistence type="predicted"/>
<comment type="caution">
    <text evidence="3">The sequence shown here is derived from an EMBL/GenBank/DDBJ whole genome shotgun (WGS) entry which is preliminary data.</text>
</comment>
<dbReference type="AlphaFoldDB" id="A0A9N9P9Y6"/>
<sequence>MDKTDFSLSSKVQKILAAKTAENYIALLIIYKEVYAISGLLNRASANTVMSFTDTRYIILLYALPLHTMHILQPSEILFAKLKKKYSKDCNMLYSNNNELVTKYSFAKIFGPAFIITYTFMAIINFFKATEIWFFNPNAISNDCLDPSLVTERFNLSSSLPLSLVELQLTSNYSTRSNVIKELKLLKIKNETFRRENLQLKKQNASIKENFLLVQEELEIFKNPGTFSLKLVLKYSVSKTKEQE</sequence>